<dbReference type="AlphaFoldDB" id="A0A0A8XZ58"/>
<reference evidence="1" key="1">
    <citation type="submission" date="2014-09" db="EMBL/GenBank/DDBJ databases">
        <authorList>
            <person name="Magalhaes I.L.F."/>
            <person name="Oliveira U."/>
            <person name="Santos F.R."/>
            <person name="Vidigal T.H.D.A."/>
            <person name="Brescovit A.D."/>
            <person name="Santos A.J."/>
        </authorList>
    </citation>
    <scope>NUCLEOTIDE SEQUENCE</scope>
    <source>
        <tissue evidence="1">Shoot tissue taken approximately 20 cm above the soil surface</tissue>
    </source>
</reference>
<name>A0A0A8XZ58_ARUDO</name>
<organism evidence="1">
    <name type="scientific">Arundo donax</name>
    <name type="common">Giant reed</name>
    <name type="synonym">Donax arundinaceus</name>
    <dbReference type="NCBI Taxonomy" id="35708"/>
    <lineage>
        <taxon>Eukaryota</taxon>
        <taxon>Viridiplantae</taxon>
        <taxon>Streptophyta</taxon>
        <taxon>Embryophyta</taxon>
        <taxon>Tracheophyta</taxon>
        <taxon>Spermatophyta</taxon>
        <taxon>Magnoliopsida</taxon>
        <taxon>Liliopsida</taxon>
        <taxon>Poales</taxon>
        <taxon>Poaceae</taxon>
        <taxon>PACMAD clade</taxon>
        <taxon>Arundinoideae</taxon>
        <taxon>Arundineae</taxon>
        <taxon>Arundo</taxon>
    </lineage>
</organism>
<dbReference type="EMBL" id="GBRH01278784">
    <property type="protein sequence ID" value="JAD19111.1"/>
    <property type="molecule type" value="Transcribed_RNA"/>
</dbReference>
<sequence>MDRQNIQGSSHRRSRAGEVLSRTKFEQVHYCPRRFKLMFSFLKK</sequence>
<evidence type="ECO:0000313" key="1">
    <source>
        <dbReference type="EMBL" id="JAD19111.1"/>
    </source>
</evidence>
<accession>A0A0A8XZ58</accession>
<reference evidence="1" key="2">
    <citation type="journal article" date="2015" name="Data Brief">
        <title>Shoot transcriptome of the giant reed, Arundo donax.</title>
        <authorList>
            <person name="Barrero R.A."/>
            <person name="Guerrero F.D."/>
            <person name="Moolhuijzen P."/>
            <person name="Goolsby J.A."/>
            <person name="Tidwell J."/>
            <person name="Bellgard S.E."/>
            <person name="Bellgard M.I."/>
        </authorList>
    </citation>
    <scope>NUCLEOTIDE SEQUENCE</scope>
    <source>
        <tissue evidence="1">Shoot tissue taken approximately 20 cm above the soil surface</tissue>
    </source>
</reference>
<protein>
    <submittedName>
        <fullName evidence="1">Uncharacterized protein</fullName>
    </submittedName>
</protein>
<proteinExistence type="predicted"/>